<evidence type="ECO:0000256" key="4">
    <source>
        <dbReference type="HAMAP-Rule" id="MF_00434"/>
    </source>
</evidence>
<dbReference type="GO" id="GO:0008124">
    <property type="term" value="F:4-alpha-hydroxytetrahydrobiopterin dehydratase activity"/>
    <property type="evidence" value="ECO:0007669"/>
    <property type="project" value="UniProtKB-UniRule"/>
</dbReference>
<dbReference type="CDD" id="cd00913">
    <property type="entry name" value="PCD_DCoH_subfamily_a"/>
    <property type="match status" value="1"/>
</dbReference>
<proteinExistence type="inferred from homology"/>
<dbReference type="AlphaFoldDB" id="A0A2L0H8E3"/>
<comment type="catalytic activity">
    <reaction evidence="1 4">
        <text>(4aS,6R)-4a-hydroxy-L-erythro-5,6,7,8-tetrahydrobiopterin = (6R)-L-erythro-6,7-dihydrobiopterin + H2O</text>
        <dbReference type="Rhea" id="RHEA:11920"/>
        <dbReference type="ChEBI" id="CHEBI:15377"/>
        <dbReference type="ChEBI" id="CHEBI:15642"/>
        <dbReference type="ChEBI" id="CHEBI:43120"/>
        <dbReference type="EC" id="4.2.1.96"/>
    </reaction>
</comment>
<protein>
    <recommendedName>
        <fullName evidence="4">Putative pterin-4-alpha-carbinolamine dehydratase</fullName>
        <shortName evidence="4">PHS</shortName>
        <ecNumber evidence="4">4.2.1.96</ecNumber>
    </recommendedName>
    <alternativeName>
        <fullName evidence="4">4-alpha-hydroxy-tetrahydropterin dehydratase</fullName>
    </alternativeName>
    <alternativeName>
        <fullName evidence="4">Pterin carbinolamine dehydratase</fullName>
        <shortName evidence="4">PCD</shortName>
    </alternativeName>
</protein>
<evidence type="ECO:0000256" key="2">
    <source>
        <dbReference type="ARBA" id="ARBA00006472"/>
    </source>
</evidence>
<evidence type="ECO:0000256" key="1">
    <source>
        <dbReference type="ARBA" id="ARBA00001554"/>
    </source>
</evidence>
<name>A0A2L0H8E3_RHIFR</name>
<dbReference type="EMBL" id="CP024307">
    <property type="protein sequence ID" value="AUX77760.1"/>
    <property type="molecule type" value="Genomic_DNA"/>
</dbReference>
<dbReference type="EC" id="4.2.1.96" evidence="4"/>
<dbReference type="PANTHER" id="PTHR12599">
    <property type="entry name" value="PTERIN-4-ALPHA-CARBINOLAMINE DEHYDRATASE"/>
    <property type="match status" value="1"/>
</dbReference>
<accession>A0A2L0H8E3</accession>
<dbReference type="InterPro" id="IPR036428">
    <property type="entry name" value="PCD_sf"/>
</dbReference>
<sequence length="113" mass="12647">MTENIAEKSCTPCRGGIPPLTRDEAAGYLSQIPGWELLDDGHLIRRSFKFADFKQALTFVDEVGRLAEEEGHHPDLCFGWGYAEVSLQTHKIKGLHENDFILAAKVNHLPRSS</sequence>
<dbReference type="RefSeq" id="WP_037419973.1">
    <property type="nucleotide sequence ID" value="NZ_CP024307.1"/>
</dbReference>
<evidence type="ECO:0000256" key="3">
    <source>
        <dbReference type="ARBA" id="ARBA00023239"/>
    </source>
</evidence>
<evidence type="ECO:0000313" key="5">
    <source>
        <dbReference type="EMBL" id="AUX77760.1"/>
    </source>
</evidence>
<evidence type="ECO:0000313" key="6">
    <source>
        <dbReference type="Proteomes" id="UP000239340"/>
    </source>
</evidence>
<reference evidence="5 6" key="1">
    <citation type="submission" date="2017-10" db="EMBL/GenBank/DDBJ databases">
        <title>Analysis of the genome sequences of Rhizobium populations associated to common bean (phaseolus vulgaris).</title>
        <authorList>
            <person name="Bustos P."/>
            <person name="Santamaria R.I."/>
            <person name="Miranda-Sanchez F."/>
            <person name="Perez-Carrascal O."/>
            <person name="Juarez S."/>
            <person name="Lozano L."/>
            <person name="Martinez-Flores I."/>
            <person name="Vinuesa P."/>
            <person name="Martinez-Romero E."/>
            <person name="Cevallos M.A."/>
            <person name="Romero D."/>
            <person name="Davila G."/>
            <person name="Gonzalez V."/>
        </authorList>
    </citation>
    <scope>NUCLEOTIDE SEQUENCE [LARGE SCALE GENOMIC DNA]</scope>
    <source>
        <strain evidence="5 6">NXT3</strain>
    </source>
</reference>
<gene>
    <name evidence="5" type="ORF">NXT3_CH03216</name>
</gene>
<dbReference type="HAMAP" id="MF_00434">
    <property type="entry name" value="Pterin_4_alpha"/>
    <property type="match status" value="1"/>
</dbReference>
<comment type="similarity">
    <text evidence="2 4">Belongs to the pterin-4-alpha-carbinolamine dehydratase family.</text>
</comment>
<dbReference type="GO" id="GO:0006729">
    <property type="term" value="P:tetrahydrobiopterin biosynthetic process"/>
    <property type="evidence" value="ECO:0007669"/>
    <property type="project" value="InterPro"/>
</dbReference>
<organism evidence="5 6">
    <name type="scientific">Rhizobium fredii</name>
    <name type="common">Sinorhizobium fredii</name>
    <dbReference type="NCBI Taxonomy" id="380"/>
    <lineage>
        <taxon>Bacteria</taxon>
        <taxon>Pseudomonadati</taxon>
        <taxon>Pseudomonadota</taxon>
        <taxon>Alphaproteobacteria</taxon>
        <taxon>Hyphomicrobiales</taxon>
        <taxon>Rhizobiaceae</taxon>
        <taxon>Sinorhizobium/Ensifer group</taxon>
        <taxon>Sinorhizobium</taxon>
    </lineage>
</organism>
<dbReference type="InterPro" id="IPR001533">
    <property type="entry name" value="Pterin_deHydtase"/>
</dbReference>
<dbReference type="Pfam" id="PF01329">
    <property type="entry name" value="Pterin_4a"/>
    <property type="match status" value="1"/>
</dbReference>
<keyword evidence="3 4" id="KW-0456">Lyase</keyword>
<dbReference type="PANTHER" id="PTHR12599:SF0">
    <property type="entry name" value="PTERIN-4-ALPHA-CARBINOLAMINE DEHYDRATASE"/>
    <property type="match status" value="1"/>
</dbReference>
<dbReference type="Gene3D" id="3.30.1360.20">
    <property type="entry name" value="Transcriptional coactivator/pterin dehydratase"/>
    <property type="match status" value="1"/>
</dbReference>
<dbReference type="Proteomes" id="UP000239340">
    <property type="component" value="Chromosome"/>
</dbReference>
<dbReference type="SUPFAM" id="SSF55248">
    <property type="entry name" value="PCD-like"/>
    <property type="match status" value="1"/>
</dbReference>